<dbReference type="CDD" id="cd16651">
    <property type="entry name" value="SPL-RING_NSE2"/>
    <property type="match status" value="1"/>
</dbReference>
<evidence type="ECO:0000256" key="7">
    <source>
        <dbReference type="ARBA" id="ARBA00022786"/>
    </source>
</evidence>
<evidence type="ECO:0000313" key="12">
    <source>
        <dbReference type="EMBL" id="TIC32742.1"/>
    </source>
</evidence>
<feature type="domain" description="SP-RING-type" evidence="11">
    <location>
        <begin position="165"/>
        <end position="245"/>
    </location>
</feature>
<protein>
    <recommendedName>
        <fullName evidence="11">SP-RING-type domain-containing protein</fullName>
    </recommendedName>
</protein>
<dbReference type="SUPFAM" id="SSF57850">
    <property type="entry name" value="RING/U-box"/>
    <property type="match status" value="1"/>
</dbReference>
<evidence type="ECO:0000256" key="8">
    <source>
        <dbReference type="ARBA" id="ARBA00022833"/>
    </source>
</evidence>
<keyword evidence="7" id="KW-0833">Ubl conjugation pathway</keyword>
<dbReference type="Gene3D" id="3.30.40.10">
    <property type="entry name" value="Zinc/RING finger domain, C3HC4 (zinc finger)"/>
    <property type="match status" value="1"/>
</dbReference>
<keyword evidence="4" id="KW-0808">Transferase</keyword>
<accession>A0A4T0NCY3</accession>
<evidence type="ECO:0000256" key="4">
    <source>
        <dbReference type="ARBA" id="ARBA00022679"/>
    </source>
</evidence>
<keyword evidence="6 10" id="KW-0863">Zinc-finger</keyword>
<comment type="similarity">
    <text evidence="3">Belongs to the NSE2 family.</text>
</comment>
<gene>
    <name evidence="12" type="ORF">E3Q10_01122</name>
</gene>
<dbReference type="GO" id="GO:0061665">
    <property type="term" value="F:SUMO ligase activity"/>
    <property type="evidence" value="ECO:0007669"/>
    <property type="project" value="TreeGrafter"/>
</dbReference>
<keyword evidence="5" id="KW-0479">Metal-binding</keyword>
<proteinExistence type="inferred from homology"/>
<comment type="caution">
    <text evidence="12">The sequence shown here is derived from an EMBL/GenBank/DDBJ whole genome shotgun (WGS) entry which is preliminary data.</text>
</comment>
<evidence type="ECO:0000256" key="2">
    <source>
        <dbReference type="ARBA" id="ARBA00004718"/>
    </source>
</evidence>
<comment type="subcellular location">
    <subcellularLocation>
        <location evidence="1">Nucleus</location>
    </subcellularLocation>
</comment>
<dbReference type="PANTHER" id="PTHR21330">
    <property type="entry name" value="E3 SUMO-PROTEIN LIGASE NSE2"/>
    <property type="match status" value="1"/>
</dbReference>
<evidence type="ECO:0000256" key="9">
    <source>
        <dbReference type="ARBA" id="ARBA00023242"/>
    </source>
</evidence>
<evidence type="ECO:0000259" key="11">
    <source>
        <dbReference type="PROSITE" id="PS51044"/>
    </source>
</evidence>
<dbReference type="GO" id="GO:0030915">
    <property type="term" value="C:Smc5-Smc6 complex"/>
    <property type="evidence" value="ECO:0007669"/>
    <property type="project" value="InterPro"/>
</dbReference>
<dbReference type="EMBL" id="SPRO01000007">
    <property type="protein sequence ID" value="TIC32742.1"/>
    <property type="molecule type" value="Genomic_DNA"/>
</dbReference>
<name>A0A4T0NCY3_9BASI</name>
<dbReference type="InterPro" id="IPR026846">
    <property type="entry name" value="Nse2(Mms21)"/>
</dbReference>
<evidence type="ECO:0000256" key="1">
    <source>
        <dbReference type="ARBA" id="ARBA00004123"/>
    </source>
</evidence>
<dbReference type="UniPathway" id="UPA00886"/>
<evidence type="ECO:0000256" key="5">
    <source>
        <dbReference type="ARBA" id="ARBA00022723"/>
    </source>
</evidence>
<comment type="pathway">
    <text evidence="2">Protein modification; protein sumoylation.</text>
</comment>
<evidence type="ECO:0000256" key="6">
    <source>
        <dbReference type="ARBA" id="ARBA00022771"/>
    </source>
</evidence>
<dbReference type="AlphaFoldDB" id="A0A4T0NCY3"/>
<dbReference type="PANTHER" id="PTHR21330:SF1">
    <property type="entry name" value="E3 SUMO-PROTEIN LIGASE NSE2"/>
    <property type="match status" value="1"/>
</dbReference>
<dbReference type="GO" id="GO:0000724">
    <property type="term" value="P:double-strand break repair via homologous recombination"/>
    <property type="evidence" value="ECO:0007669"/>
    <property type="project" value="InterPro"/>
</dbReference>
<dbReference type="InterPro" id="IPR004181">
    <property type="entry name" value="Znf_MIZ"/>
</dbReference>
<dbReference type="PROSITE" id="PS51044">
    <property type="entry name" value="ZF_SP_RING"/>
    <property type="match status" value="1"/>
</dbReference>
<dbReference type="GO" id="GO:0005634">
    <property type="term" value="C:nucleus"/>
    <property type="evidence" value="ECO:0007669"/>
    <property type="project" value="UniProtKB-SubCell"/>
</dbReference>
<dbReference type="GO" id="GO:0016925">
    <property type="term" value="P:protein sumoylation"/>
    <property type="evidence" value="ECO:0007669"/>
    <property type="project" value="UniProtKB-UniPathway"/>
</dbReference>
<keyword evidence="8" id="KW-0862">Zinc</keyword>
<evidence type="ECO:0000256" key="3">
    <source>
        <dbReference type="ARBA" id="ARBA00008212"/>
    </source>
</evidence>
<dbReference type="InterPro" id="IPR013083">
    <property type="entry name" value="Znf_RING/FYVE/PHD"/>
</dbReference>
<reference evidence="12 13" key="1">
    <citation type="submission" date="2019-03" db="EMBL/GenBank/DDBJ databases">
        <title>Sequencing 25 genomes of Wallemia mellicola.</title>
        <authorList>
            <person name="Gostincar C."/>
        </authorList>
    </citation>
    <scope>NUCLEOTIDE SEQUENCE [LARGE SCALE GENOMIC DNA]</scope>
    <source>
        <strain evidence="12 13">EXF-8738</strain>
    </source>
</reference>
<evidence type="ECO:0000256" key="10">
    <source>
        <dbReference type="PROSITE-ProRule" id="PRU00452"/>
    </source>
</evidence>
<dbReference type="Proteomes" id="UP000305647">
    <property type="component" value="Unassembled WGS sequence"/>
</dbReference>
<evidence type="ECO:0000313" key="13">
    <source>
        <dbReference type="Proteomes" id="UP000305647"/>
    </source>
</evidence>
<sequence>MSVDYDKDADIGRNDRNSIRSLNSLWKRVPIDAASENVVDLITQIQYCKRYDPNGGWEHLETTADNNMRFLVDLENRLQMKQETANEIVNEIENDAKIVKPANVFQQKFDSRQAQYDNKTARQKYSNNSKIQSYYNAIWAVSKPDEVVPNIKKLIPREDDDSDDDDSDIEIGSMRQNFNDPITLGLFQNPYTSTKCNHSYSFESIKAYLNGSTKLCPYSGCRSSIAMRDLKEDHRLAKRVQQIASRDAEEEHYHQIDAEDN</sequence>
<dbReference type="Pfam" id="PF11789">
    <property type="entry name" value="zf-Nse"/>
    <property type="match status" value="1"/>
</dbReference>
<dbReference type="GO" id="GO:0008270">
    <property type="term" value="F:zinc ion binding"/>
    <property type="evidence" value="ECO:0007669"/>
    <property type="project" value="UniProtKB-KW"/>
</dbReference>
<organism evidence="12 13">
    <name type="scientific">Wallemia mellicola</name>
    <dbReference type="NCBI Taxonomy" id="1708541"/>
    <lineage>
        <taxon>Eukaryota</taxon>
        <taxon>Fungi</taxon>
        <taxon>Dikarya</taxon>
        <taxon>Basidiomycota</taxon>
        <taxon>Wallemiomycotina</taxon>
        <taxon>Wallemiomycetes</taxon>
        <taxon>Wallemiales</taxon>
        <taxon>Wallemiaceae</taxon>
        <taxon>Wallemia</taxon>
    </lineage>
</organism>
<keyword evidence="9" id="KW-0539">Nucleus</keyword>